<dbReference type="InterPro" id="IPR052162">
    <property type="entry name" value="Sensor_kinase/Photoreceptor"/>
</dbReference>
<dbReference type="Gene3D" id="3.30.565.10">
    <property type="entry name" value="Histidine kinase-like ATPase, C-terminal domain"/>
    <property type="match status" value="1"/>
</dbReference>
<dbReference type="SMART" id="SM00388">
    <property type="entry name" value="HisKA"/>
    <property type="match status" value="1"/>
</dbReference>
<dbReference type="Pfam" id="PF00512">
    <property type="entry name" value="HisKA"/>
    <property type="match status" value="1"/>
</dbReference>
<dbReference type="PANTHER" id="PTHR43304:SF1">
    <property type="entry name" value="PAC DOMAIN-CONTAINING PROTEIN"/>
    <property type="match status" value="1"/>
</dbReference>
<dbReference type="FunFam" id="3.30.565.10:FF:000006">
    <property type="entry name" value="Sensor histidine kinase WalK"/>
    <property type="match status" value="1"/>
</dbReference>
<keyword evidence="10" id="KW-1185">Reference proteome</keyword>
<feature type="transmembrane region" description="Helical" evidence="7">
    <location>
        <begin position="59"/>
        <end position="77"/>
    </location>
</feature>
<feature type="transmembrane region" description="Helical" evidence="7">
    <location>
        <begin position="12"/>
        <end position="29"/>
    </location>
</feature>
<keyword evidence="6" id="KW-0175">Coiled coil</keyword>
<feature type="transmembrane region" description="Helical" evidence="7">
    <location>
        <begin position="35"/>
        <end position="52"/>
    </location>
</feature>
<evidence type="ECO:0000259" key="8">
    <source>
        <dbReference type="PROSITE" id="PS50109"/>
    </source>
</evidence>
<comment type="catalytic activity">
    <reaction evidence="1">
        <text>ATP + protein L-histidine = ADP + protein N-phospho-L-histidine.</text>
        <dbReference type="EC" id="2.7.13.3"/>
    </reaction>
</comment>
<dbReference type="SUPFAM" id="SSF47384">
    <property type="entry name" value="Homodimeric domain of signal transducing histidine kinase"/>
    <property type="match status" value="1"/>
</dbReference>
<evidence type="ECO:0000256" key="6">
    <source>
        <dbReference type="SAM" id="Coils"/>
    </source>
</evidence>
<evidence type="ECO:0000313" key="9">
    <source>
        <dbReference type="EMBL" id="KCZ71452.1"/>
    </source>
</evidence>
<comment type="caution">
    <text evidence="9">The sequence shown here is derived from an EMBL/GenBank/DDBJ whole genome shotgun (WGS) entry which is preliminary data.</text>
</comment>
<dbReference type="InterPro" id="IPR003594">
    <property type="entry name" value="HATPase_dom"/>
</dbReference>
<dbReference type="SUPFAM" id="SSF55874">
    <property type="entry name" value="ATPase domain of HSP90 chaperone/DNA topoisomerase II/histidine kinase"/>
    <property type="match status" value="1"/>
</dbReference>
<keyword evidence="7" id="KW-0812">Transmembrane</keyword>
<dbReference type="InterPro" id="IPR036890">
    <property type="entry name" value="HATPase_C_sf"/>
</dbReference>
<dbReference type="SMART" id="SM00387">
    <property type="entry name" value="HATPase_c"/>
    <property type="match status" value="1"/>
</dbReference>
<accession>A0A062V278</accession>
<evidence type="ECO:0000256" key="4">
    <source>
        <dbReference type="ARBA" id="ARBA00022679"/>
    </source>
</evidence>
<evidence type="ECO:0000256" key="3">
    <source>
        <dbReference type="ARBA" id="ARBA00022553"/>
    </source>
</evidence>
<dbReference type="EMBL" id="JMIY01000005">
    <property type="protein sequence ID" value="KCZ71452.1"/>
    <property type="molecule type" value="Genomic_DNA"/>
</dbReference>
<dbReference type="Pfam" id="PF02518">
    <property type="entry name" value="HATPase_c"/>
    <property type="match status" value="1"/>
</dbReference>
<dbReference type="AlphaFoldDB" id="A0A062V278"/>
<sequence>MTIMKATKSKNTAVIYALSVVIAVVIFILDLLAPLGMAVWLGYLLPLIIVSLQFQRSYIYAFAVICTIFIALGYMYSPPGITIEIAVFNSILAVLVLWSTAILLVMRKQAEGALQRAYGELELRVQERTAELARANKALKAEVIERKRVEEELRLRTDELARSNAELEQFAYVASHDLQEPLRMVSGFIQLLDRRYKGKLDKSADEFIAFIVDGVTRMQRMIDDLLAYSRVGTRGKPFELTNCEDVFDQAVTNLKVTIEENGAVVTHDPLPTIMADASQIARLFQNLISNGIKFRGEEVPRVHVSAKRGENEWFFSVQDNGIGIAPEFFGHLFQIFQREYTKDKYPGTGIGLATCKRIVERHGGRIWAESEVGRGSTFYFTIPVRRGELQKI</sequence>
<dbReference type="Gene3D" id="1.10.287.130">
    <property type="match status" value="1"/>
</dbReference>
<feature type="transmembrane region" description="Helical" evidence="7">
    <location>
        <begin position="83"/>
        <end position="106"/>
    </location>
</feature>
<keyword evidence="7" id="KW-0472">Membrane</keyword>
<evidence type="ECO:0000256" key="7">
    <source>
        <dbReference type="SAM" id="Phobius"/>
    </source>
</evidence>
<evidence type="ECO:0000313" key="10">
    <source>
        <dbReference type="Proteomes" id="UP000027153"/>
    </source>
</evidence>
<dbReference type="InterPro" id="IPR003661">
    <property type="entry name" value="HisK_dim/P_dom"/>
</dbReference>
<gene>
    <name evidence="9" type="ORF">ANME2D_02182</name>
</gene>
<keyword evidence="7" id="KW-1133">Transmembrane helix</keyword>
<evidence type="ECO:0000256" key="2">
    <source>
        <dbReference type="ARBA" id="ARBA00012438"/>
    </source>
</evidence>
<organism evidence="9 10">
    <name type="scientific">Candidatus Methanoperedens nitratireducens</name>
    <dbReference type="NCBI Taxonomy" id="1392998"/>
    <lineage>
        <taxon>Archaea</taxon>
        <taxon>Methanobacteriati</taxon>
        <taxon>Methanobacteriota</taxon>
        <taxon>Stenosarchaea group</taxon>
        <taxon>Methanomicrobia</taxon>
        <taxon>Methanosarcinales</taxon>
        <taxon>ANME-2 cluster</taxon>
        <taxon>Candidatus Methanoperedentaceae</taxon>
        <taxon>Candidatus Methanoperedens</taxon>
    </lineage>
</organism>
<dbReference type="EC" id="2.7.13.3" evidence="2"/>
<feature type="domain" description="Histidine kinase" evidence="8">
    <location>
        <begin position="173"/>
        <end position="386"/>
    </location>
</feature>
<name>A0A062V278_9EURY</name>
<dbReference type="InterPro" id="IPR005467">
    <property type="entry name" value="His_kinase_dom"/>
</dbReference>
<keyword evidence="4" id="KW-0808">Transferase</keyword>
<evidence type="ECO:0000256" key="5">
    <source>
        <dbReference type="ARBA" id="ARBA00022777"/>
    </source>
</evidence>
<dbReference type="PANTHER" id="PTHR43304">
    <property type="entry name" value="PHYTOCHROME-LIKE PROTEIN CPH1"/>
    <property type="match status" value="1"/>
</dbReference>
<evidence type="ECO:0000256" key="1">
    <source>
        <dbReference type="ARBA" id="ARBA00000085"/>
    </source>
</evidence>
<dbReference type="PROSITE" id="PS50109">
    <property type="entry name" value="HIS_KIN"/>
    <property type="match status" value="1"/>
</dbReference>
<protein>
    <recommendedName>
        <fullName evidence="2">histidine kinase</fullName>
        <ecNumber evidence="2">2.7.13.3</ecNumber>
    </recommendedName>
</protein>
<dbReference type="InterPro" id="IPR036097">
    <property type="entry name" value="HisK_dim/P_sf"/>
</dbReference>
<dbReference type="PRINTS" id="PR00344">
    <property type="entry name" value="BCTRLSENSOR"/>
</dbReference>
<keyword evidence="5 9" id="KW-0418">Kinase</keyword>
<keyword evidence="3" id="KW-0597">Phosphoprotein</keyword>
<dbReference type="GO" id="GO:0000155">
    <property type="term" value="F:phosphorelay sensor kinase activity"/>
    <property type="evidence" value="ECO:0007669"/>
    <property type="project" value="InterPro"/>
</dbReference>
<dbReference type="Proteomes" id="UP000027153">
    <property type="component" value="Unassembled WGS sequence"/>
</dbReference>
<dbReference type="CDD" id="cd00082">
    <property type="entry name" value="HisKA"/>
    <property type="match status" value="1"/>
</dbReference>
<feature type="coiled-coil region" evidence="6">
    <location>
        <begin position="118"/>
        <end position="166"/>
    </location>
</feature>
<reference evidence="9 10" key="1">
    <citation type="journal article" date="2013" name="Nature">
        <title>Anaerobic oxidation of methane coupled to nitrate reduction in a novel archaeal lineage.</title>
        <authorList>
            <person name="Haroon M.F."/>
            <person name="Hu S."/>
            <person name="Shi Y."/>
            <person name="Imelfort M."/>
            <person name="Keller J."/>
            <person name="Hugenholtz P."/>
            <person name="Yuan Z."/>
            <person name="Tyson G.W."/>
        </authorList>
    </citation>
    <scope>NUCLEOTIDE SEQUENCE [LARGE SCALE GENOMIC DNA]</scope>
    <source>
        <strain evidence="9 10">ANME-2d</strain>
    </source>
</reference>
<dbReference type="InterPro" id="IPR004358">
    <property type="entry name" value="Sig_transdc_His_kin-like_C"/>
</dbReference>
<proteinExistence type="predicted"/>